<dbReference type="GO" id="GO:0005886">
    <property type="term" value="C:plasma membrane"/>
    <property type="evidence" value="ECO:0007669"/>
    <property type="project" value="UniProtKB-SubCell"/>
</dbReference>
<organism evidence="10 11">
    <name type="scientific">Clostridium pasteurianum BC1</name>
    <dbReference type="NCBI Taxonomy" id="86416"/>
    <lineage>
        <taxon>Bacteria</taxon>
        <taxon>Bacillati</taxon>
        <taxon>Bacillota</taxon>
        <taxon>Clostridia</taxon>
        <taxon>Eubacteriales</taxon>
        <taxon>Clostridiaceae</taxon>
        <taxon>Clostridium</taxon>
    </lineage>
</organism>
<keyword evidence="3" id="KW-0328">Glycosyltransferase</keyword>
<dbReference type="HOGENOM" id="CLU_032554_0_0_9"/>
<evidence type="ECO:0000256" key="4">
    <source>
        <dbReference type="ARBA" id="ARBA00022679"/>
    </source>
</evidence>
<evidence type="ECO:0000313" key="11">
    <source>
        <dbReference type="Proteomes" id="UP000013523"/>
    </source>
</evidence>
<feature type="transmembrane region" description="Helical" evidence="9">
    <location>
        <begin position="164"/>
        <end position="186"/>
    </location>
</feature>
<sequence>MKFIKNNLLKIVIVLITILLGCLCIYAILNYGNTASNTFGQNSRFTSSFKRDNNFKNYQDINNSKNQANAEYQKNQPNIADSRTQPNGENFKPPRGEFNTSHTGNNQYGNPRNGNMNSAYGNNNNLNSKYSPVFIAYCILFFILFVSAYLILVRKKVKFKNSDVCTLISGTIVIGILLRIYFGLLIDGQPFDINLYKRWATLAANNLLTVYGNGSSIDYPPVYIYILSIIGKLASMPVLSKYYYLLLKIPSIIADILSAYFIYKTANKRISKELAILLSTFYIFNPAVLINSTLWGQTDSLFAFIVILSVFLLSENRLIFSSILFTVAVLMKPQGIILLPLLLFELIRRKNLKSILYCVLPALITALIIILPFSISNGNVIWIFNLYKNTIGEYPYASDNAFNFFGLIGANMTKDTTTMFIFSYHTWGMFFIVLITLFSGFVYIKAKNGSYVYIAALIQVVGVFNFSVGMHERYMFAAVIISILAYIYAEDKRLLLLSALFTLIIYINTHVVLFNQFNGLNSILYNAITIFTSLLNVLTFLYLLKLSVDVVRTSNQLESI</sequence>
<evidence type="ECO:0000256" key="6">
    <source>
        <dbReference type="ARBA" id="ARBA00022989"/>
    </source>
</evidence>
<feature type="transmembrane region" description="Helical" evidence="9">
    <location>
        <begin position="134"/>
        <end position="152"/>
    </location>
</feature>
<feature type="transmembrane region" description="Helical" evidence="9">
    <location>
        <begin position="451"/>
        <end position="468"/>
    </location>
</feature>
<accession>R4K879</accession>
<feature type="transmembrane region" description="Helical" evidence="9">
    <location>
        <begin position="7"/>
        <end position="29"/>
    </location>
</feature>
<feature type="compositionally biased region" description="Polar residues" evidence="8">
    <location>
        <begin position="76"/>
        <end position="88"/>
    </location>
</feature>
<dbReference type="STRING" id="86416.Clopa_1827"/>
<dbReference type="AlphaFoldDB" id="R4K879"/>
<dbReference type="OrthoDB" id="9776737at2"/>
<keyword evidence="2" id="KW-1003">Cell membrane</keyword>
<dbReference type="RefSeq" id="WP_015615047.1">
    <property type="nucleotide sequence ID" value="NC_021182.1"/>
</dbReference>
<feature type="transmembrane region" description="Helical" evidence="9">
    <location>
        <begin position="355"/>
        <end position="375"/>
    </location>
</feature>
<feature type="transmembrane region" description="Helical" evidence="9">
    <location>
        <begin position="494"/>
        <end position="517"/>
    </location>
</feature>
<dbReference type="PANTHER" id="PTHR33908:SF11">
    <property type="entry name" value="MEMBRANE PROTEIN"/>
    <property type="match status" value="1"/>
</dbReference>
<dbReference type="GO" id="GO:0009103">
    <property type="term" value="P:lipopolysaccharide biosynthetic process"/>
    <property type="evidence" value="ECO:0007669"/>
    <property type="project" value="UniProtKB-ARBA"/>
</dbReference>
<dbReference type="eggNOG" id="COG5650">
    <property type="taxonomic scope" value="Bacteria"/>
</dbReference>
<evidence type="ECO:0000256" key="5">
    <source>
        <dbReference type="ARBA" id="ARBA00022692"/>
    </source>
</evidence>
<evidence type="ECO:0000256" key="2">
    <source>
        <dbReference type="ARBA" id="ARBA00022475"/>
    </source>
</evidence>
<feature type="transmembrane region" description="Helical" evidence="9">
    <location>
        <begin position="275"/>
        <end position="298"/>
    </location>
</feature>
<reference evidence="10 11" key="1">
    <citation type="submission" date="2012-01" db="EMBL/GenBank/DDBJ databases">
        <title>Complete sequence of chromosome of Clostridium pasteurianum BC1.</title>
        <authorList>
            <consortium name="US DOE Joint Genome Institute"/>
            <person name="Lucas S."/>
            <person name="Han J."/>
            <person name="Lapidus A."/>
            <person name="Cheng J.-F."/>
            <person name="Goodwin L."/>
            <person name="Pitluck S."/>
            <person name="Peters L."/>
            <person name="Mikhailova N."/>
            <person name="Teshima H."/>
            <person name="Detter J.C."/>
            <person name="Han C."/>
            <person name="Tapia R."/>
            <person name="Land M."/>
            <person name="Hauser L."/>
            <person name="Kyrpides N."/>
            <person name="Ivanova N."/>
            <person name="Pagani I."/>
            <person name="Dunn J."/>
            <person name="Taghavi S."/>
            <person name="Francis A."/>
            <person name="van der Lelie D."/>
            <person name="Woyke T."/>
        </authorList>
    </citation>
    <scope>NUCLEOTIDE SEQUENCE [LARGE SCALE GENOMIC DNA]</scope>
    <source>
        <strain evidence="10 11">BC1</strain>
    </source>
</reference>
<dbReference type="EMBL" id="CP003261">
    <property type="protein sequence ID" value="AGK96729.1"/>
    <property type="molecule type" value="Genomic_DNA"/>
</dbReference>
<keyword evidence="4" id="KW-0808">Transferase</keyword>
<feature type="transmembrane region" description="Helical" evidence="9">
    <location>
        <begin position="474"/>
        <end position="489"/>
    </location>
</feature>
<evidence type="ECO:0000256" key="7">
    <source>
        <dbReference type="ARBA" id="ARBA00023136"/>
    </source>
</evidence>
<keyword evidence="7 9" id="KW-0472">Membrane</keyword>
<gene>
    <name evidence="10" type="ORF">Clopa_1827</name>
</gene>
<comment type="subcellular location">
    <subcellularLocation>
        <location evidence="1">Cell membrane</location>
        <topology evidence="1">Multi-pass membrane protein</topology>
    </subcellularLocation>
</comment>
<proteinExistence type="predicted"/>
<protein>
    <submittedName>
        <fullName evidence="10">Putative integral membrane protein</fullName>
    </submittedName>
</protein>
<evidence type="ECO:0000313" key="10">
    <source>
        <dbReference type="EMBL" id="AGK96729.1"/>
    </source>
</evidence>
<evidence type="ECO:0000256" key="3">
    <source>
        <dbReference type="ARBA" id="ARBA00022676"/>
    </source>
</evidence>
<dbReference type="PATRIC" id="fig|86416.3.peg.1802"/>
<name>R4K879_CLOPA</name>
<dbReference type="Proteomes" id="UP000013523">
    <property type="component" value="Chromosome"/>
</dbReference>
<feature type="transmembrane region" description="Helical" evidence="9">
    <location>
        <begin position="242"/>
        <end position="263"/>
    </location>
</feature>
<feature type="compositionally biased region" description="Polar residues" evidence="8">
    <location>
        <begin position="98"/>
        <end position="112"/>
    </location>
</feature>
<dbReference type="PANTHER" id="PTHR33908">
    <property type="entry name" value="MANNOSYLTRANSFERASE YKCB-RELATED"/>
    <property type="match status" value="1"/>
</dbReference>
<keyword evidence="6 9" id="KW-1133">Transmembrane helix</keyword>
<feature type="transmembrane region" description="Helical" evidence="9">
    <location>
        <begin position="424"/>
        <end position="444"/>
    </location>
</feature>
<keyword evidence="5 9" id="KW-0812">Transmembrane</keyword>
<dbReference type="KEGG" id="cpas:Clopa_1827"/>
<dbReference type="InterPro" id="IPR050297">
    <property type="entry name" value="LipidA_mod_glycosyltrf_83"/>
</dbReference>
<keyword evidence="11" id="KW-1185">Reference proteome</keyword>
<evidence type="ECO:0000256" key="9">
    <source>
        <dbReference type="SAM" id="Phobius"/>
    </source>
</evidence>
<dbReference type="PROSITE" id="PS51257">
    <property type="entry name" value="PROKAR_LIPOPROTEIN"/>
    <property type="match status" value="1"/>
</dbReference>
<feature type="transmembrane region" description="Helical" evidence="9">
    <location>
        <begin position="318"/>
        <end position="343"/>
    </location>
</feature>
<feature type="region of interest" description="Disordered" evidence="8">
    <location>
        <begin position="76"/>
        <end position="116"/>
    </location>
</feature>
<evidence type="ECO:0000256" key="1">
    <source>
        <dbReference type="ARBA" id="ARBA00004651"/>
    </source>
</evidence>
<feature type="transmembrane region" description="Helical" evidence="9">
    <location>
        <begin position="523"/>
        <end position="544"/>
    </location>
</feature>
<dbReference type="GO" id="GO:0016763">
    <property type="term" value="F:pentosyltransferase activity"/>
    <property type="evidence" value="ECO:0007669"/>
    <property type="project" value="TreeGrafter"/>
</dbReference>
<evidence type="ECO:0000256" key="8">
    <source>
        <dbReference type="SAM" id="MobiDB-lite"/>
    </source>
</evidence>